<reference evidence="7 8" key="1">
    <citation type="submission" date="2020-08" db="EMBL/GenBank/DDBJ databases">
        <title>Genomic Encyclopedia of Type Strains, Phase IV (KMG-V): Genome sequencing to study the core and pangenomes of soil and plant-associated prokaryotes.</title>
        <authorList>
            <person name="Whitman W."/>
        </authorList>
    </citation>
    <scope>NUCLEOTIDE SEQUENCE [LARGE SCALE GENOMIC DNA]</scope>
    <source>
        <strain evidence="7 8">34/80</strain>
    </source>
</reference>
<dbReference type="EMBL" id="JACIFZ010000002">
    <property type="protein sequence ID" value="MBB4221425.1"/>
    <property type="molecule type" value="Genomic_DNA"/>
</dbReference>
<evidence type="ECO:0000256" key="2">
    <source>
        <dbReference type="ARBA" id="ARBA00022692"/>
    </source>
</evidence>
<feature type="transmembrane region" description="Helical" evidence="5">
    <location>
        <begin position="112"/>
        <end position="133"/>
    </location>
</feature>
<protein>
    <submittedName>
        <fullName evidence="7">Putative membrane protein</fullName>
    </submittedName>
</protein>
<dbReference type="Proteomes" id="UP000524450">
    <property type="component" value="Unassembled WGS sequence"/>
</dbReference>
<evidence type="ECO:0000259" key="6">
    <source>
        <dbReference type="Pfam" id="PF13664"/>
    </source>
</evidence>
<evidence type="ECO:0000313" key="7">
    <source>
        <dbReference type="EMBL" id="MBB4221425.1"/>
    </source>
</evidence>
<comment type="subcellular location">
    <subcellularLocation>
        <location evidence="1">Membrane</location>
    </subcellularLocation>
</comment>
<proteinExistence type="predicted"/>
<dbReference type="Pfam" id="PF13664">
    <property type="entry name" value="DUF4149"/>
    <property type="match status" value="1"/>
</dbReference>
<dbReference type="GO" id="GO:0016020">
    <property type="term" value="C:membrane"/>
    <property type="evidence" value="ECO:0007669"/>
    <property type="project" value="UniProtKB-SubCell"/>
</dbReference>
<evidence type="ECO:0000256" key="4">
    <source>
        <dbReference type="ARBA" id="ARBA00023136"/>
    </source>
</evidence>
<keyword evidence="3 5" id="KW-1133">Transmembrane helix</keyword>
<feature type="domain" description="TMEM205-like" evidence="6">
    <location>
        <begin position="12"/>
        <end position="107"/>
    </location>
</feature>
<evidence type="ECO:0000313" key="8">
    <source>
        <dbReference type="Proteomes" id="UP000524450"/>
    </source>
</evidence>
<evidence type="ECO:0000256" key="5">
    <source>
        <dbReference type="SAM" id="Phobius"/>
    </source>
</evidence>
<feature type="transmembrane region" description="Helical" evidence="5">
    <location>
        <begin position="12"/>
        <end position="32"/>
    </location>
</feature>
<feature type="transmembrane region" description="Helical" evidence="5">
    <location>
        <begin position="44"/>
        <end position="67"/>
    </location>
</feature>
<accession>A0A840FMQ4</accession>
<dbReference type="AlphaFoldDB" id="A0A840FMQ4"/>
<evidence type="ECO:0000256" key="1">
    <source>
        <dbReference type="ARBA" id="ARBA00004370"/>
    </source>
</evidence>
<sequence>MKDLKDRIALMLAAFWWGSLTTIGFLVVPMLFAKLGNPAVAGNFAAQLFEAQSWIAIACGVILLIHFRSKADERMSGPAMTTIFFILGALLLALLQQYAVAPRIVARENLKLWHAMGTGMYFVQWLCAGAVLWRVGGRTAG</sequence>
<feature type="transmembrane region" description="Helical" evidence="5">
    <location>
        <begin position="79"/>
        <end position="100"/>
    </location>
</feature>
<dbReference type="RefSeq" id="WP_184637588.1">
    <property type="nucleotide sequence ID" value="NZ_JACIFZ010000002.1"/>
</dbReference>
<gene>
    <name evidence="7" type="ORF">GGD71_002185</name>
</gene>
<organism evidence="7 8">
    <name type="scientific">Variovorax guangxiensis</name>
    <dbReference type="NCBI Taxonomy" id="1775474"/>
    <lineage>
        <taxon>Bacteria</taxon>
        <taxon>Pseudomonadati</taxon>
        <taxon>Pseudomonadota</taxon>
        <taxon>Betaproteobacteria</taxon>
        <taxon>Burkholderiales</taxon>
        <taxon>Comamonadaceae</taxon>
        <taxon>Variovorax</taxon>
    </lineage>
</organism>
<keyword evidence="2 5" id="KW-0812">Transmembrane</keyword>
<comment type="caution">
    <text evidence="7">The sequence shown here is derived from an EMBL/GenBank/DDBJ whole genome shotgun (WGS) entry which is preliminary data.</text>
</comment>
<dbReference type="InterPro" id="IPR025423">
    <property type="entry name" value="TMEM205-like"/>
</dbReference>
<keyword evidence="4 5" id="KW-0472">Membrane</keyword>
<name>A0A840FMQ4_9BURK</name>
<evidence type="ECO:0000256" key="3">
    <source>
        <dbReference type="ARBA" id="ARBA00022989"/>
    </source>
</evidence>